<evidence type="ECO:0000313" key="4">
    <source>
        <dbReference type="Proteomes" id="UP000499080"/>
    </source>
</evidence>
<organism evidence="3 4">
    <name type="scientific">Araneus ventricosus</name>
    <name type="common">Orbweaver spider</name>
    <name type="synonym">Epeira ventricosa</name>
    <dbReference type="NCBI Taxonomy" id="182803"/>
    <lineage>
        <taxon>Eukaryota</taxon>
        <taxon>Metazoa</taxon>
        <taxon>Ecdysozoa</taxon>
        <taxon>Arthropoda</taxon>
        <taxon>Chelicerata</taxon>
        <taxon>Arachnida</taxon>
        <taxon>Araneae</taxon>
        <taxon>Araneomorphae</taxon>
        <taxon>Entelegynae</taxon>
        <taxon>Araneoidea</taxon>
        <taxon>Araneidae</taxon>
        <taxon>Araneus</taxon>
    </lineage>
</organism>
<feature type="chain" id="PRO_5021285520" description="Secreted protein" evidence="2">
    <location>
        <begin position="20"/>
        <end position="114"/>
    </location>
</feature>
<keyword evidence="4" id="KW-1185">Reference proteome</keyword>
<comment type="caution">
    <text evidence="3">The sequence shown here is derived from an EMBL/GenBank/DDBJ whole genome shotgun (WGS) entry which is preliminary data.</text>
</comment>
<protein>
    <recommendedName>
        <fullName evidence="5">Secreted protein</fullName>
    </recommendedName>
</protein>
<name>A0A4Y2ALE0_ARAVE</name>
<evidence type="ECO:0000256" key="1">
    <source>
        <dbReference type="SAM" id="MobiDB-lite"/>
    </source>
</evidence>
<dbReference type="EMBL" id="BGPR01000022">
    <property type="protein sequence ID" value="GBL80633.1"/>
    <property type="molecule type" value="Genomic_DNA"/>
</dbReference>
<sequence length="114" mass="12469">MFILPALLYLKVLPLFGQCLYHFIVPNKSRHPHAGGESPLWSSPGLTPLLGGPRQCGYFCTTPAGGHLVPTDLTCTRPAYTAVLRWNRVSDLEPSGTEVEKLPPGHHGLKINLE</sequence>
<dbReference type="AlphaFoldDB" id="A0A4Y2ALE0"/>
<dbReference type="Proteomes" id="UP000499080">
    <property type="component" value="Unassembled WGS sequence"/>
</dbReference>
<feature type="signal peptide" evidence="2">
    <location>
        <begin position="1"/>
        <end position="19"/>
    </location>
</feature>
<feature type="region of interest" description="Disordered" evidence="1">
    <location>
        <begin position="94"/>
        <end position="114"/>
    </location>
</feature>
<gene>
    <name evidence="3" type="ORF">AVEN_225303_1</name>
</gene>
<reference evidence="3 4" key="1">
    <citation type="journal article" date="2019" name="Sci. Rep.">
        <title>Orb-weaving spider Araneus ventricosus genome elucidates the spidroin gene catalogue.</title>
        <authorList>
            <person name="Kono N."/>
            <person name="Nakamura H."/>
            <person name="Ohtoshi R."/>
            <person name="Moran D.A.P."/>
            <person name="Shinohara A."/>
            <person name="Yoshida Y."/>
            <person name="Fujiwara M."/>
            <person name="Mori M."/>
            <person name="Tomita M."/>
            <person name="Arakawa K."/>
        </authorList>
    </citation>
    <scope>NUCLEOTIDE SEQUENCE [LARGE SCALE GENOMIC DNA]</scope>
</reference>
<evidence type="ECO:0000313" key="3">
    <source>
        <dbReference type="EMBL" id="GBL80633.1"/>
    </source>
</evidence>
<evidence type="ECO:0008006" key="5">
    <source>
        <dbReference type="Google" id="ProtNLM"/>
    </source>
</evidence>
<accession>A0A4Y2ALE0</accession>
<evidence type="ECO:0000256" key="2">
    <source>
        <dbReference type="SAM" id="SignalP"/>
    </source>
</evidence>
<proteinExistence type="predicted"/>
<keyword evidence="2" id="KW-0732">Signal</keyword>